<sequence>MSDVRWHKSSYSGGSHQDCVEVAESPDLVRVRDTRNRESGHLTVTSGEWAAFLADVRADRL</sequence>
<organism evidence="2 3">
    <name type="scientific">Haloactinospora alba</name>
    <dbReference type="NCBI Taxonomy" id="405555"/>
    <lineage>
        <taxon>Bacteria</taxon>
        <taxon>Bacillati</taxon>
        <taxon>Actinomycetota</taxon>
        <taxon>Actinomycetes</taxon>
        <taxon>Streptosporangiales</taxon>
        <taxon>Nocardiopsidaceae</taxon>
        <taxon>Haloactinospora</taxon>
    </lineage>
</organism>
<dbReference type="RefSeq" id="WP_141926217.1">
    <property type="nucleotide sequence ID" value="NZ_VFQC01000003.1"/>
</dbReference>
<comment type="caution">
    <text evidence="2">The sequence shown here is derived from an EMBL/GenBank/DDBJ whole genome shotgun (WGS) entry which is preliminary data.</text>
</comment>
<dbReference type="Pfam" id="PF04149">
    <property type="entry name" value="DUF397"/>
    <property type="match status" value="1"/>
</dbReference>
<feature type="domain" description="DUF397" evidence="1">
    <location>
        <begin position="5"/>
        <end position="57"/>
    </location>
</feature>
<keyword evidence="3" id="KW-1185">Reference proteome</keyword>
<dbReference type="EMBL" id="VFQC01000003">
    <property type="protein sequence ID" value="TQN27804.1"/>
    <property type="molecule type" value="Genomic_DNA"/>
</dbReference>
<name>A0A543N7J7_9ACTN</name>
<evidence type="ECO:0000259" key="1">
    <source>
        <dbReference type="Pfam" id="PF04149"/>
    </source>
</evidence>
<evidence type="ECO:0000313" key="2">
    <source>
        <dbReference type="EMBL" id="TQN27804.1"/>
    </source>
</evidence>
<accession>A0A543N7J7</accession>
<dbReference type="OrthoDB" id="4570646at2"/>
<reference evidence="2 3" key="1">
    <citation type="submission" date="2019-06" db="EMBL/GenBank/DDBJ databases">
        <title>Sequencing the genomes of 1000 actinobacteria strains.</title>
        <authorList>
            <person name="Klenk H.-P."/>
        </authorList>
    </citation>
    <scope>NUCLEOTIDE SEQUENCE [LARGE SCALE GENOMIC DNA]</scope>
    <source>
        <strain evidence="2 3">DSM 45015</strain>
    </source>
</reference>
<dbReference type="InterPro" id="IPR007278">
    <property type="entry name" value="DUF397"/>
</dbReference>
<proteinExistence type="predicted"/>
<evidence type="ECO:0000313" key="3">
    <source>
        <dbReference type="Proteomes" id="UP000317422"/>
    </source>
</evidence>
<dbReference type="AlphaFoldDB" id="A0A543N7J7"/>
<protein>
    <submittedName>
        <fullName evidence="2">Uncharacterized protein DUF397</fullName>
    </submittedName>
</protein>
<gene>
    <name evidence="2" type="ORF">FHX37_4534</name>
</gene>
<dbReference type="Proteomes" id="UP000317422">
    <property type="component" value="Unassembled WGS sequence"/>
</dbReference>